<evidence type="ECO:0000259" key="1">
    <source>
        <dbReference type="Pfam" id="PF22479"/>
    </source>
</evidence>
<dbReference type="Pfam" id="PF22479">
    <property type="entry name" value="Pam3_gp18"/>
    <property type="match status" value="1"/>
</dbReference>
<protein>
    <recommendedName>
        <fullName evidence="1">Cyanophage baseplate Pam3 plug gp18 domain-containing protein</fullName>
    </recommendedName>
</protein>
<name>A0A806K146_9BACT</name>
<reference evidence="2" key="1">
    <citation type="submission" date="2012-03" db="EMBL/GenBank/DDBJ databases">
        <title>Functional metagenomics reveals considerable lignocellulase gene clusters in the gut microbiome of a wood-feeding higher termite.</title>
        <authorList>
            <person name="Liu N."/>
        </authorList>
    </citation>
    <scope>NUCLEOTIDE SEQUENCE</scope>
</reference>
<accession>A0A806K146</accession>
<evidence type="ECO:0000313" key="2">
    <source>
        <dbReference type="EMBL" id="AGS53498.1"/>
    </source>
</evidence>
<dbReference type="InterPro" id="IPR054252">
    <property type="entry name" value="Pam3_gp18"/>
</dbReference>
<dbReference type="AlphaFoldDB" id="A0A806K146"/>
<feature type="domain" description="Cyanophage baseplate Pam3 plug gp18" evidence="1">
    <location>
        <begin position="8"/>
        <end position="112"/>
    </location>
</feature>
<proteinExistence type="predicted"/>
<dbReference type="EMBL" id="JQ844235">
    <property type="protein sequence ID" value="AGS53498.1"/>
    <property type="molecule type" value="Genomic_DNA"/>
</dbReference>
<organism evidence="2">
    <name type="scientific">uncultured bacterium contig00055</name>
    <dbReference type="NCBI Taxonomy" id="1181539"/>
    <lineage>
        <taxon>Bacteria</taxon>
        <taxon>environmental samples</taxon>
    </lineage>
</organism>
<sequence length="118" mass="13194">MKTIESVNIPTYADKKSRWTVKVDLSGRRYALDVYYNVRQNAWMLSITDANGELLIAGVRLVPGIYLLEKYRASCPELPPGELVLVDLEGKLGNADGVTRENLGSRFALAYEVITETE</sequence>